<feature type="domain" description="Putative beta-lactamase-inhibitor-like PepSY-like" evidence="1">
    <location>
        <begin position="49"/>
        <end position="132"/>
    </location>
</feature>
<evidence type="ECO:0000313" key="3">
    <source>
        <dbReference type="Proteomes" id="UP001501207"/>
    </source>
</evidence>
<evidence type="ECO:0000259" key="1">
    <source>
        <dbReference type="Pfam" id="PF11396"/>
    </source>
</evidence>
<dbReference type="Proteomes" id="UP001501207">
    <property type="component" value="Unassembled WGS sequence"/>
</dbReference>
<dbReference type="SUPFAM" id="SSF160574">
    <property type="entry name" value="BT0923-like"/>
    <property type="match status" value="1"/>
</dbReference>
<proteinExistence type="predicted"/>
<reference evidence="3" key="1">
    <citation type="journal article" date="2019" name="Int. J. Syst. Evol. Microbiol.">
        <title>The Global Catalogue of Microorganisms (GCM) 10K type strain sequencing project: providing services to taxonomists for standard genome sequencing and annotation.</title>
        <authorList>
            <consortium name="The Broad Institute Genomics Platform"/>
            <consortium name="The Broad Institute Genome Sequencing Center for Infectious Disease"/>
            <person name="Wu L."/>
            <person name="Ma J."/>
        </authorList>
    </citation>
    <scope>NUCLEOTIDE SEQUENCE [LARGE SCALE GENOMIC DNA]</scope>
    <source>
        <strain evidence="3">JCM 17664</strain>
    </source>
</reference>
<dbReference type="EMBL" id="BAABFN010000001">
    <property type="protein sequence ID" value="GAA4302403.1"/>
    <property type="molecule type" value="Genomic_DNA"/>
</dbReference>
<dbReference type="Gene3D" id="3.10.450.360">
    <property type="match status" value="1"/>
</dbReference>
<evidence type="ECO:0000313" key="2">
    <source>
        <dbReference type="EMBL" id="GAA4302403.1"/>
    </source>
</evidence>
<keyword evidence="3" id="KW-1185">Reference proteome</keyword>
<dbReference type="Pfam" id="PF11396">
    <property type="entry name" value="PepSY_like"/>
    <property type="match status" value="1"/>
</dbReference>
<sequence>MLFMLAAVTVAFGQKKARETAPAPVRNALKENFANASDLQWHRAADNWVAVFKTEEGPAQAEFTPEGTWVATRIELAPTQLPDTLMHNLQLQYPDATVKTVTHITRADIAGYYKIDVDRNGMAATLLGNEQGTLTE</sequence>
<comment type="caution">
    <text evidence="2">The sequence shown here is derived from an EMBL/GenBank/DDBJ whole genome shotgun (WGS) entry which is preliminary data.</text>
</comment>
<accession>A0ABP8FF80</accession>
<dbReference type="InterPro" id="IPR021533">
    <property type="entry name" value="PepSY-like"/>
</dbReference>
<name>A0ABP8FF80_9BACT</name>
<protein>
    <recommendedName>
        <fullName evidence="1">Putative beta-lactamase-inhibitor-like PepSY-like domain-containing protein</fullName>
    </recommendedName>
</protein>
<organism evidence="2 3">
    <name type="scientific">Compostibacter hankyongensis</name>
    <dbReference type="NCBI Taxonomy" id="1007089"/>
    <lineage>
        <taxon>Bacteria</taxon>
        <taxon>Pseudomonadati</taxon>
        <taxon>Bacteroidota</taxon>
        <taxon>Chitinophagia</taxon>
        <taxon>Chitinophagales</taxon>
        <taxon>Chitinophagaceae</taxon>
        <taxon>Compostibacter</taxon>
    </lineage>
</organism>
<gene>
    <name evidence="2" type="ORF">GCM10023143_04740</name>
</gene>